<feature type="compositionally biased region" description="Pro residues" evidence="6">
    <location>
        <begin position="104"/>
        <end position="124"/>
    </location>
</feature>
<organism evidence="8 9">
    <name type="scientific">Lyophyllum shimeji</name>
    <name type="common">Hon-shimeji</name>
    <name type="synonym">Tricholoma shimeji</name>
    <dbReference type="NCBI Taxonomy" id="47721"/>
    <lineage>
        <taxon>Eukaryota</taxon>
        <taxon>Fungi</taxon>
        <taxon>Dikarya</taxon>
        <taxon>Basidiomycota</taxon>
        <taxon>Agaricomycotina</taxon>
        <taxon>Agaricomycetes</taxon>
        <taxon>Agaricomycetidae</taxon>
        <taxon>Agaricales</taxon>
        <taxon>Tricholomatineae</taxon>
        <taxon>Lyophyllaceae</taxon>
        <taxon>Lyophyllum</taxon>
    </lineage>
</organism>
<dbReference type="PROSITE" id="PS50294">
    <property type="entry name" value="WD_REPEATS_REGION"/>
    <property type="match status" value="2"/>
</dbReference>
<dbReference type="InterPro" id="IPR036322">
    <property type="entry name" value="WD40_repeat_dom_sf"/>
</dbReference>
<feature type="compositionally biased region" description="Basic and acidic residues" evidence="6">
    <location>
        <begin position="382"/>
        <end position="397"/>
    </location>
</feature>
<feature type="domain" description="DUF1899" evidence="7">
    <location>
        <begin position="449"/>
        <end position="502"/>
    </location>
</feature>
<dbReference type="Pfam" id="PF08953">
    <property type="entry name" value="DUF1899"/>
    <property type="match status" value="1"/>
</dbReference>
<feature type="compositionally biased region" description="Low complexity" evidence="6">
    <location>
        <begin position="888"/>
        <end position="906"/>
    </location>
</feature>
<accession>A0A9P3URK8</accession>
<dbReference type="PANTHER" id="PTHR10856:SF0">
    <property type="entry name" value="CORONIN"/>
    <property type="match status" value="1"/>
</dbReference>
<dbReference type="InterPro" id="IPR015505">
    <property type="entry name" value="Coronin"/>
</dbReference>
<dbReference type="AlphaFoldDB" id="A0A9P3URK8"/>
<dbReference type="GO" id="GO:0007015">
    <property type="term" value="P:actin filament organization"/>
    <property type="evidence" value="ECO:0007669"/>
    <property type="project" value="TreeGrafter"/>
</dbReference>
<dbReference type="SMART" id="SM00320">
    <property type="entry name" value="WD40"/>
    <property type="match status" value="4"/>
</dbReference>
<dbReference type="Proteomes" id="UP001063166">
    <property type="component" value="Unassembled WGS sequence"/>
</dbReference>
<keyword evidence="1 3" id="KW-0853">WD repeat</keyword>
<comment type="similarity">
    <text evidence="4">Belongs to the WD repeat coronin family.</text>
</comment>
<feature type="repeat" description="WD" evidence="3">
    <location>
        <begin position="577"/>
        <end position="619"/>
    </location>
</feature>
<dbReference type="PANTHER" id="PTHR10856">
    <property type="entry name" value="CORONIN"/>
    <property type="match status" value="1"/>
</dbReference>
<dbReference type="EMBL" id="BRPK01000010">
    <property type="protein sequence ID" value="GLB41455.1"/>
    <property type="molecule type" value="Genomic_DNA"/>
</dbReference>
<evidence type="ECO:0000256" key="2">
    <source>
        <dbReference type="ARBA" id="ARBA00022737"/>
    </source>
</evidence>
<evidence type="ECO:0000256" key="6">
    <source>
        <dbReference type="SAM" id="MobiDB-lite"/>
    </source>
</evidence>
<evidence type="ECO:0000256" key="4">
    <source>
        <dbReference type="RuleBase" id="RU280818"/>
    </source>
</evidence>
<dbReference type="PROSITE" id="PS50082">
    <property type="entry name" value="WD_REPEATS_2"/>
    <property type="match status" value="3"/>
</dbReference>
<dbReference type="OrthoDB" id="1850764at2759"/>
<evidence type="ECO:0000256" key="3">
    <source>
        <dbReference type="PROSITE-ProRule" id="PRU00221"/>
    </source>
</evidence>
<dbReference type="SMART" id="SM01166">
    <property type="entry name" value="DUF1899"/>
    <property type="match status" value="1"/>
</dbReference>
<feature type="coiled-coil region" evidence="5">
    <location>
        <begin position="924"/>
        <end position="965"/>
    </location>
</feature>
<dbReference type="InterPro" id="IPR015943">
    <property type="entry name" value="WD40/YVTN_repeat-like_dom_sf"/>
</dbReference>
<feature type="region of interest" description="Disordered" evidence="6">
    <location>
        <begin position="100"/>
        <end position="447"/>
    </location>
</feature>
<feature type="compositionally biased region" description="Basic and acidic residues" evidence="6">
    <location>
        <begin position="176"/>
        <end position="195"/>
    </location>
</feature>
<dbReference type="InterPro" id="IPR001680">
    <property type="entry name" value="WD40_rpt"/>
</dbReference>
<dbReference type="Pfam" id="PF00400">
    <property type="entry name" value="WD40"/>
    <property type="match status" value="3"/>
</dbReference>
<evidence type="ECO:0000313" key="9">
    <source>
        <dbReference type="Proteomes" id="UP001063166"/>
    </source>
</evidence>
<dbReference type="InterPro" id="IPR015048">
    <property type="entry name" value="DUF1899"/>
</dbReference>
<feature type="compositionally biased region" description="Low complexity" evidence="6">
    <location>
        <begin position="278"/>
        <end position="314"/>
    </location>
</feature>
<feature type="repeat" description="WD" evidence="3">
    <location>
        <begin position="621"/>
        <end position="662"/>
    </location>
</feature>
<gene>
    <name evidence="8" type="primary">CRN1</name>
    <name evidence="8" type="ORF">LshimejAT787_1000550</name>
</gene>
<dbReference type="SUPFAM" id="SSF50978">
    <property type="entry name" value="WD40 repeat-like"/>
    <property type="match status" value="1"/>
</dbReference>
<proteinExistence type="inferred from homology"/>
<feature type="compositionally biased region" description="Low complexity" evidence="6">
    <location>
        <begin position="856"/>
        <end position="874"/>
    </location>
</feature>
<feature type="compositionally biased region" description="Pro residues" evidence="6">
    <location>
        <begin position="260"/>
        <end position="277"/>
    </location>
</feature>
<evidence type="ECO:0000256" key="1">
    <source>
        <dbReference type="ARBA" id="ARBA00022574"/>
    </source>
</evidence>
<keyword evidence="2 4" id="KW-0677">Repeat</keyword>
<sequence length="969" mass="104485">MTGSIPAHAPSENWDDDFEFHVKTTTTATNTTSTTTKTTTTMKQTTEMHTLDLDDTHRMSIASSDWDHDLDDDQHHQHQNTSLATTLHVLEDRKNTMYISPEWIEPPPPPPPPAHPLAPGPGPSTPRRSAHHRALSRSTENWDDDFEDSPVRKGFPSPPGKEKTSPSRNRRVHATPQRERRERARETQHQPRPESWDDEFDGVAPTTAPAEGAYSDSEDEERHPRDGDGDADDFGYAARDEEDRTVTARSRRAALRRLSSPPPGEGGTPPPPVPAVPLPFLLPSSSTSSKNPRNTSPSPFPRSPTSSVFSVPTTVGGRPPSTAYTVTSTTHLRPTTSRSSSPHGGRGFAGLPPSPPIHRERERRRLRKKSRPPVAGAGAAIELRERVREREREREASDGYEYSYPYDTPEEPSDADASRPRTPPPETTNVPATPSSGGGGGGGAGALLSISSAKKEQCIENVKVTNSAWDTNFISASGAYLSINWNASGGGAFAILPLPSPFHAIPGFPHKLPDTLPLTRSHTAAALDTDWSPHNDAIVASGGEDGKVMIWKVEASAFEGWGSEGWVPQDFDPVARIDGSPRKIGQVLFHPTASNVLASASGEHTIKLWDLANTEEARSVLVGHGDAIQSMAFNPTGTLLATTCRDRKLRLFDPRTGGEAVRVVDGHGGIKGSRVAWMADLDKIATTGFSKMSDRQVAIWETGGLGNVKTIVLDQSAGVVMPFWTDNNILFLAGKGDGNIRYYEYESDTLHALSEHKSSDPQRGMCFLPRRALNVGECEIARAYKFRGSSVEPIAFIVPRKADSFQSDIFPPAASAEPSLSASEFFAGKSAPRNLVDLSSGASFAGTAVPTPTFTSPPAISAPAPAPALARPNSYSAPKQEPTPAPSPVVVQQQQPTPSPAASPVVEPHAMARAQTLGADAPSSAVLRDENARLAAELREAREKIRNLELQVESMRANARKAAQQLLEG</sequence>
<feature type="compositionally biased region" description="Polar residues" evidence="6">
    <location>
        <begin position="322"/>
        <end position="342"/>
    </location>
</feature>
<reference evidence="8" key="1">
    <citation type="submission" date="2022-07" db="EMBL/GenBank/DDBJ databases">
        <title>The genome of Lyophyllum shimeji provides insight into the initial evolution of ectomycorrhizal fungal genome.</title>
        <authorList>
            <person name="Kobayashi Y."/>
            <person name="Shibata T."/>
            <person name="Hirakawa H."/>
            <person name="Shigenobu S."/>
            <person name="Nishiyama T."/>
            <person name="Yamada A."/>
            <person name="Hasebe M."/>
            <person name="Kawaguchi M."/>
        </authorList>
    </citation>
    <scope>NUCLEOTIDE SEQUENCE</scope>
    <source>
        <strain evidence="8">AT787</strain>
    </source>
</reference>
<feature type="region of interest" description="Disordered" evidence="6">
    <location>
        <begin position="856"/>
        <end position="906"/>
    </location>
</feature>
<keyword evidence="9" id="KW-1185">Reference proteome</keyword>
<feature type="compositionally biased region" description="Basic residues" evidence="6">
    <location>
        <begin position="361"/>
        <end position="371"/>
    </location>
</feature>
<comment type="caution">
    <text evidence="8">The sequence shown here is derived from an EMBL/GenBank/DDBJ whole genome shotgun (WGS) entry which is preliminary data.</text>
</comment>
<evidence type="ECO:0000256" key="5">
    <source>
        <dbReference type="SAM" id="Coils"/>
    </source>
</evidence>
<dbReference type="Pfam" id="PF16300">
    <property type="entry name" value="WD40_4"/>
    <property type="match status" value="1"/>
</dbReference>
<evidence type="ECO:0000313" key="8">
    <source>
        <dbReference type="EMBL" id="GLB41455.1"/>
    </source>
</evidence>
<dbReference type="SMART" id="SM01167">
    <property type="entry name" value="DUF1900"/>
    <property type="match status" value="1"/>
</dbReference>
<feature type="compositionally biased region" description="Gly residues" evidence="6">
    <location>
        <begin position="436"/>
        <end position="445"/>
    </location>
</feature>
<feature type="repeat" description="WD" evidence="3">
    <location>
        <begin position="519"/>
        <end position="554"/>
    </location>
</feature>
<dbReference type="GO" id="GO:0051015">
    <property type="term" value="F:actin filament binding"/>
    <property type="evidence" value="ECO:0007669"/>
    <property type="project" value="TreeGrafter"/>
</dbReference>
<keyword evidence="5" id="KW-0175">Coiled coil</keyword>
<name>A0A9P3URK8_LYOSH</name>
<evidence type="ECO:0000259" key="7">
    <source>
        <dbReference type="SMART" id="SM01166"/>
    </source>
</evidence>
<dbReference type="Gene3D" id="2.130.10.10">
    <property type="entry name" value="YVTN repeat-like/Quinoprotein amine dehydrogenase"/>
    <property type="match status" value="1"/>
</dbReference>
<protein>
    <recommendedName>
        <fullName evidence="4">Coronin</fullName>
    </recommendedName>
</protein>